<dbReference type="PANTHER" id="PTHR13254:SF1">
    <property type="entry name" value="GOLGIN SUBFAMILY A MEMBER 7"/>
    <property type="match status" value="1"/>
</dbReference>
<dbReference type="InterPro" id="IPR051371">
    <property type="entry name" value="Ras_palmitoyltransferase"/>
</dbReference>
<protein>
    <recommendedName>
        <fullName evidence="8">Golgin subfamily A member 7</fullName>
    </recommendedName>
</protein>
<gene>
    <name evidence="10" type="primary">GOLGA7</name>
</gene>
<name>A0A4X1U513_PIG</name>
<proteinExistence type="inferred from homology"/>
<dbReference type="Ensembl" id="ENSSSCT00070028704.1">
    <property type="protein sequence ID" value="ENSSSCP00070023923.1"/>
    <property type="gene ID" value="ENSSSCG00070014630.1"/>
</dbReference>
<dbReference type="GO" id="GO:0000139">
    <property type="term" value="C:Golgi membrane"/>
    <property type="evidence" value="ECO:0007669"/>
    <property type="project" value="UniProtKB-SubCell"/>
</dbReference>
<sequence length="246" mass="27183">MKIFGVGEKTTVTLGKVGRGCLIVKPVQVLAPLYLPPCCQTDQVSSLLSTSNCAPAISFVALGPTCKLRLPTKSENKPLKVVIRNYIAAINSAARLVLAMRPQQAPVSGKVFIQRDYSSGTRCQFQTKFPAELENRIDRQQFEETVRTLNNLYAEAEKLGGQSYLEGCLACLTAYTIFLCMETHYEKVLKKVSKYIQEQNEKIYAPQGLLLTDPIERGLRVVSFQSRPQGTKGSKKNTVMVLSCPG</sequence>
<comment type="function">
    <text evidence="6">May be involved in protein transport from Golgi to cell surface. The ZDHHC9-GOLGA7 complex is a palmitoyltransferase specific for HRAS and NRAS.</text>
</comment>
<evidence type="ECO:0000259" key="9">
    <source>
        <dbReference type="Pfam" id="PF10256"/>
    </source>
</evidence>
<evidence type="ECO:0000256" key="3">
    <source>
        <dbReference type="ARBA" id="ARBA00023136"/>
    </source>
</evidence>
<reference evidence="10 11" key="1">
    <citation type="submission" date="2017-08" db="EMBL/GenBank/DDBJ databases">
        <title>USMARCv1.0.</title>
        <authorList>
            <person name="Hannum G.I."/>
            <person name="Koren S."/>
            <person name="Schroeder S.G."/>
            <person name="Chin S.C."/>
            <person name="Nonneman D.J."/>
            <person name="Becker S.A."/>
            <person name="Rosen B.D."/>
            <person name="Bickhart D.M."/>
            <person name="Putnam N.H."/>
            <person name="Green R.E."/>
            <person name="Tuggle C.K."/>
            <person name="Liu H."/>
            <person name="Rohrer G.A."/>
            <person name="Warr A."/>
            <person name="Hall R."/>
            <person name="Kim K."/>
            <person name="Hume D.A."/>
            <person name="Talbot R."/>
            <person name="Chow W."/>
            <person name="Howe K."/>
            <person name="Schwartz A.S."/>
            <person name="Watson M."/>
            <person name="Archibald A.L."/>
            <person name="Phillippy A.M."/>
            <person name="Smith T.P.L."/>
        </authorList>
    </citation>
    <scope>NUCLEOTIDE SEQUENCE [LARGE SCALE GENOMIC DNA]</scope>
</reference>
<dbReference type="Pfam" id="PF10256">
    <property type="entry name" value="Erf4"/>
    <property type="match status" value="1"/>
</dbReference>
<evidence type="ECO:0000256" key="2">
    <source>
        <dbReference type="ARBA" id="ARBA00023034"/>
    </source>
</evidence>
<organism evidence="10 11">
    <name type="scientific">Sus scrofa</name>
    <name type="common">Pig</name>
    <dbReference type="NCBI Taxonomy" id="9823"/>
    <lineage>
        <taxon>Eukaryota</taxon>
        <taxon>Metazoa</taxon>
        <taxon>Chordata</taxon>
        <taxon>Craniata</taxon>
        <taxon>Vertebrata</taxon>
        <taxon>Euteleostomi</taxon>
        <taxon>Mammalia</taxon>
        <taxon>Eutheria</taxon>
        <taxon>Laurasiatheria</taxon>
        <taxon>Artiodactyla</taxon>
        <taxon>Suina</taxon>
        <taxon>Suidae</taxon>
        <taxon>Sus</taxon>
    </lineage>
</organism>
<evidence type="ECO:0000256" key="8">
    <source>
        <dbReference type="ARBA" id="ARBA00040740"/>
    </source>
</evidence>
<evidence type="ECO:0000256" key="5">
    <source>
        <dbReference type="ARBA" id="ARBA00023288"/>
    </source>
</evidence>
<keyword evidence="5" id="KW-0449">Lipoprotein</keyword>
<evidence type="ECO:0000256" key="6">
    <source>
        <dbReference type="ARBA" id="ARBA00037666"/>
    </source>
</evidence>
<reference evidence="10" key="2">
    <citation type="submission" date="2025-08" db="UniProtKB">
        <authorList>
            <consortium name="Ensembl"/>
        </authorList>
    </citation>
    <scope>IDENTIFICATION</scope>
</reference>
<keyword evidence="3" id="KW-0472">Membrane</keyword>
<feature type="domain" description="Golgin subfamily A member 7/ERF4" evidence="9">
    <location>
        <begin position="111"/>
        <end position="222"/>
    </location>
</feature>
<dbReference type="InterPro" id="IPR019383">
    <property type="entry name" value="Golgin_A_7/ERF4"/>
</dbReference>
<evidence type="ECO:0000256" key="1">
    <source>
        <dbReference type="ARBA" id="ARBA00007732"/>
    </source>
</evidence>
<comment type="subcellular location">
    <subcellularLocation>
        <location evidence="7">Golgi apparatus membrane</location>
        <topology evidence="7">Lipid-anchor</topology>
    </subcellularLocation>
</comment>
<dbReference type="PANTHER" id="PTHR13254">
    <property type="entry name" value="GOLGI AUTOANTIGEN, GOLGIN SUBFAMILY A, 7"/>
    <property type="match status" value="1"/>
</dbReference>
<dbReference type="AlphaFoldDB" id="A0A4X1U513"/>
<evidence type="ECO:0000313" key="11">
    <source>
        <dbReference type="Proteomes" id="UP000314985"/>
    </source>
</evidence>
<keyword evidence="4" id="KW-0564">Palmitate</keyword>
<evidence type="ECO:0000313" key="10">
    <source>
        <dbReference type="Ensembl" id="ENSSSCP00070023923.1"/>
    </source>
</evidence>
<dbReference type="Proteomes" id="UP000314985">
    <property type="component" value="Chromosome 17"/>
</dbReference>
<comment type="similarity">
    <text evidence="1">Belongs to the ERF4 family.</text>
</comment>
<evidence type="ECO:0000256" key="7">
    <source>
        <dbReference type="ARBA" id="ARBA00037794"/>
    </source>
</evidence>
<keyword evidence="2" id="KW-0333">Golgi apparatus</keyword>
<evidence type="ECO:0000256" key="4">
    <source>
        <dbReference type="ARBA" id="ARBA00023139"/>
    </source>
</evidence>
<accession>A0A4X1U513</accession>